<dbReference type="InterPro" id="IPR036285">
    <property type="entry name" value="PRP4-like_sf"/>
</dbReference>
<keyword evidence="4" id="KW-0175">Coiled coil</keyword>
<evidence type="ECO:0000256" key="1">
    <source>
        <dbReference type="ARBA" id="ARBA00022574"/>
    </source>
</evidence>
<dbReference type="PANTHER" id="PTHR19846:SF0">
    <property type="entry name" value="PRE-MRNA PROCESSING FACTOR 4"/>
    <property type="match status" value="1"/>
</dbReference>
<dbReference type="PANTHER" id="PTHR19846">
    <property type="entry name" value="WD40 REPEAT PROTEIN"/>
    <property type="match status" value="1"/>
</dbReference>
<dbReference type="GO" id="GO:0046540">
    <property type="term" value="C:U4/U6 x U5 tri-snRNP complex"/>
    <property type="evidence" value="ECO:0007669"/>
    <property type="project" value="TreeGrafter"/>
</dbReference>
<feature type="repeat" description="WD" evidence="3">
    <location>
        <begin position="306"/>
        <end position="355"/>
    </location>
</feature>
<dbReference type="GO" id="GO:0017070">
    <property type="term" value="F:U6 snRNA binding"/>
    <property type="evidence" value="ECO:0007669"/>
    <property type="project" value="TreeGrafter"/>
</dbReference>
<sequence length="564" mass="64886">MDENNQKSRIFFGSINVKKLSPQVHSLHDGNKNKEMNDETKEEVLEFSKHAQDSLIRKQKLQDDMDKRRRAKQVILPTSDNLIKMKFRELGEPIILFGEKPENRRERLKSLLLDRNLVDGYPISERKKQEEKKQQYQQEQDFLTVGTEELKQCRINIAKYSLERASQRLQTQKRKREAELQIQEENKQMFEEYQQKLIERQQKLYKKAQLIQQKKDENNDVNMVEEDEEISDIPSNLPFKLTEYENELIQVTKDLKNYYPSLSQIGDEKISSVGFSPDSKMVATTSWGGMLKLWDVDGRERLENQYSGHKERINNLSFHPQSTLSQGAGSVNIATASCDQTCKLWSLESSTPLAVLSGHLGYVNRVCFHPMGRYIATSSSDRSWRLWDIESQQVLLDQEGHSEAILGISIQCDGSLIASGGQDSLCRIWDLRSGKPVQHHQGHSKQIISIDWSPNGYQLATSSEDNTVRIWDLRNPQSNYSILAHNSVVSCIKFQKSSTSSTTPFGYLLSSSFDNTLKLWSPNDWKPIFTLECHSSKVTSCDISSDNTKILSGSFDKTWKIWSV</sequence>
<evidence type="ECO:0000256" key="4">
    <source>
        <dbReference type="SAM" id="Coils"/>
    </source>
</evidence>
<evidence type="ECO:0000256" key="3">
    <source>
        <dbReference type="PROSITE-ProRule" id="PRU00221"/>
    </source>
</evidence>
<evidence type="ECO:0000313" key="6">
    <source>
        <dbReference type="EMBL" id="KYQ89358.1"/>
    </source>
</evidence>
<dbReference type="PROSITE" id="PS50294">
    <property type="entry name" value="WD_REPEATS_REGION"/>
    <property type="match status" value="4"/>
</dbReference>
<feature type="repeat" description="WD" evidence="3">
    <location>
        <begin position="398"/>
        <end position="439"/>
    </location>
</feature>
<dbReference type="GO" id="GO:0000398">
    <property type="term" value="P:mRNA splicing, via spliceosome"/>
    <property type="evidence" value="ECO:0007669"/>
    <property type="project" value="TreeGrafter"/>
</dbReference>
<dbReference type="FunCoup" id="A0A151Z5Z8">
    <property type="interactions" value="347"/>
</dbReference>
<name>A0A151Z5Z8_TIELA</name>
<dbReference type="InterPro" id="IPR020472">
    <property type="entry name" value="WD40_PAC1"/>
</dbReference>
<dbReference type="SUPFAM" id="SSF158230">
    <property type="entry name" value="PRP4-like"/>
    <property type="match status" value="1"/>
</dbReference>
<dbReference type="SMART" id="SM00500">
    <property type="entry name" value="SFM"/>
    <property type="match status" value="1"/>
</dbReference>
<dbReference type="Gene3D" id="4.10.280.110">
    <property type="entry name" value="Pre-mRNA processing factor 4 domain"/>
    <property type="match status" value="1"/>
</dbReference>
<feature type="repeat" description="WD" evidence="3">
    <location>
        <begin position="356"/>
        <end position="397"/>
    </location>
</feature>
<evidence type="ECO:0000313" key="7">
    <source>
        <dbReference type="Proteomes" id="UP000076078"/>
    </source>
</evidence>
<dbReference type="PROSITE" id="PS00678">
    <property type="entry name" value="WD_REPEATS_1"/>
    <property type="match status" value="3"/>
</dbReference>
<dbReference type="InterPro" id="IPR001680">
    <property type="entry name" value="WD40_rpt"/>
</dbReference>
<feature type="repeat" description="WD" evidence="3">
    <location>
        <begin position="440"/>
        <end position="481"/>
    </location>
</feature>
<dbReference type="InParanoid" id="A0A151Z5Z8"/>
<dbReference type="Pfam" id="PF08799">
    <property type="entry name" value="PRP4"/>
    <property type="match status" value="1"/>
</dbReference>
<dbReference type="SUPFAM" id="SSF50978">
    <property type="entry name" value="WD40 repeat-like"/>
    <property type="match status" value="1"/>
</dbReference>
<organism evidence="6 7">
    <name type="scientific">Tieghemostelium lacteum</name>
    <name type="common">Slime mold</name>
    <name type="synonym">Dictyostelium lacteum</name>
    <dbReference type="NCBI Taxonomy" id="361077"/>
    <lineage>
        <taxon>Eukaryota</taxon>
        <taxon>Amoebozoa</taxon>
        <taxon>Evosea</taxon>
        <taxon>Eumycetozoa</taxon>
        <taxon>Dictyostelia</taxon>
        <taxon>Dictyosteliales</taxon>
        <taxon>Raperosteliaceae</taxon>
        <taxon>Tieghemostelium</taxon>
    </lineage>
</organism>
<dbReference type="GO" id="GO:0030621">
    <property type="term" value="F:U4 snRNA binding"/>
    <property type="evidence" value="ECO:0007669"/>
    <property type="project" value="TreeGrafter"/>
</dbReference>
<dbReference type="InterPro" id="IPR036322">
    <property type="entry name" value="WD40_repeat_dom_sf"/>
</dbReference>
<dbReference type="CDD" id="cd00200">
    <property type="entry name" value="WD40"/>
    <property type="match status" value="1"/>
</dbReference>
<dbReference type="PRINTS" id="PR00320">
    <property type="entry name" value="GPROTEINBRPT"/>
</dbReference>
<protein>
    <submittedName>
        <fullName evidence="6">WD40 repeat-containing protein</fullName>
    </submittedName>
</protein>
<dbReference type="SMART" id="SM00320">
    <property type="entry name" value="WD40"/>
    <property type="match status" value="7"/>
</dbReference>
<dbReference type="Pfam" id="PF00400">
    <property type="entry name" value="WD40"/>
    <property type="match status" value="7"/>
</dbReference>
<accession>A0A151Z5Z8</accession>
<dbReference type="Gene3D" id="2.130.10.10">
    <property type="entry name" value="YVTN repeat-like/Quinoprotein amine dehydrogenase"/>
    <property type="match status" value="3"/>
</dbReference>
<comment type="caution">
    <text evidence="6">The sequence shown here is derived from an EMBL/GenBank/DDBJ whole genome shotgun (WGS) entry which is preliminary data.</text>
</comment>
<feature type="repeat" description="WD" evidence="3">
    <location>
        <begin position="531"/>
        <end position="564"/>
    </location>
</feature>
<evidence type="ECO:0000259" key="5">
    <source>
        <dbReference type="SMART" id="SM00500"/>
    </source>
</evidence>
<dbReference type="Proteomes" id="UP000076078">
    <property type="component" value="Unassembled WGS sequence"/>
</dbReference>
<dbReference type="PROSITE" id="PS50082">
    <property type="entry name" value="WD_REPEATS_2"/>
    <property type="match status" value="6"/>
</dbReference>
<dbReference type="STRING" id="361077.A0A151Z5Z8"/>
<keyword evidence="1 3" id="KW-0853">WD repeat</keyword>
<feature type="coiled-coil region" evidence="4">
    <location>
        <begin position="162"/>
        <end position="227"/>
    </location>
</feature>
<dbReference type="FunFam" id="2.130.10.10:FF:000411">
    <property type="entry name" value="U4/U6 small nuclear ribonucleoprotein Prp4"/>
    <property type="match status" value="1"/>
</dbReference>
<proteinExistence type="predicted"/>
<dbReference type="CDD" id="cd22249">
    <property type="entry name" value="UDM1_RNF168_RNF169-like"/>
    <property type="match status" value="1"/>
</dbReference>
<keyword evidence="7" id="KW-1185">Reference proteome</keyword>
<evidence type="ECO:0000256" key="2">
    <source>
        <dbReference type="ARBA" id="ARBA00022737"/>
    </source>
</evidence>
<gene>
    <name evidence="6" type="ORF">DLAC_10021</name>
</gene>
<feature type="repeat" description="WD" evidence="3">
    <location>
        <begin position="270"/>
        <end position="304"/>
    </location>
</feature>
<reference evidence="6 7" key="1">
    <citation type="submission" date="2015-12" db="EMBL/GenBank/DDBJ databases">
        <title>Dictyostelia acquired genes for synthesis and detection of signals that induce cell-type specialization by lateral gene transfer from prokaryotes.</title>
        <authorList>
            <person name="Gloeckner G."/>
            <person name="Schaap P."/>
        </authorList>
    </citation>
    <scope>NUCLEOTIDE SEQUENCE [LARGE SCALE GENOMIC DNA]</scope>
    <source>
        <strain evidence="6 7">TK</strain>
    </source>
</reference>
<dbReference type="AlphaFoldDB" id="A0A151Z5Z8"/>
<dbReference type="InterPro" id="IPR015943">
    <property type="entry name" value="WD40/YVTN_repeat-like_dom_sf"/>
</dbReference>
<dbReference type="InterPro" id="IPR014906">
    <property type="entry name" value="PRP4-like"/>
</dbReference>
<dbReference type="OrthoDB" id="540662at2759"/>
<dbReference type="InterPro" id="IPR019775">
    <property type="entry name" value="WD40_repeat_CS"/>
</dbReference>
<dbReference type="OMA" id="LNEPICY"/>
<feature type="domain" description="Pre-mRNA processing factor 4 (PRP4)-like" evidence="5">
    <location>
        <begin position="78"/>
        <end position="133"/>
    </location>
</feature>
<dbReference type="EMBL" id="LODT01000041">
    <property type="protein sequence ID" value="KYQ89358.1"/>
    <property type="molecule type" value="Genomic_DNA"/>
</dbReference>
<keyword evidence="2" id="KW-0677">Repeat</keyword>